<dbReference type="Proteomes" id="UP000030121">
    <property type="component" value="Unassembled WGS sequence"/>
</dbReference>
<gene>
    <name evidence="2" type="ORF">Q764_14350</name>
</gene>
<dbReference type="Gene3D" id="1.25.40.10">
    <property type="entry name" value="Tetratricopeptide repeat domain"/>
    <property type="match status" value="1"/>
</dbReference>
<organism evidence="2 3">
    <name type="scientific">Flavobacterium suncheonense GH29-5 = DSM 17707</name>
    <dbReference type="NCBI Taxonomy" id="1121899"/>
    <lineage>
        <taxon>Bacteria</taxon>
        <taxon>Pseudomonadati</taxon>
        <taxon>Bacteroidota</taxon>
        <taxon>Flavobacteriia</taxon>
        <taxon>Flavobacteriales</taxon>
        <taxon>Flavobacteriaceae</taxon>
        <taxon>Flavobacterium</taxon>
    </lineage>
</organism>
<dbReference type="OrthoDB" id="667219at2"/>
<reference evidence="2 3" key="1">
    <citation type="submission" date="2013-09" db="EMBL/GenBank/DDBJ databases">
        <authorList>
            <person name="Zeng Z."/>
            <person name="Chen C."/>
        </authorList>
    </citation>
    <scope>NUCLEOTIDE SEQUENCE [LARGE SCALE GENOMIC DNA]</scope>
    <source>
        <strain evidence="2 3">GH29-5</strain>
    </source>
</reference>
<sequence length="318" mass="37240">MKNTFLTLSLLFSILTFSQKKANNEDLILFEKAVALQELVNDELERIANPKDTIDITNEEKIKQSFAIDLKENILDKVIENYDELIEKFPKSKLIFRALNNKAFAELEIEDYDEAKMTFLKVLNSKANDKEKGGIGSGIMAEPYANYKNRASKKLAELELQNKNYKEAIKYLDETKKHPYRHFCGNEYAADEIYMAEMYSKCYLGMNEYEKAYDILLPNILENGLADNSNLIDTAFNALLKKYKKEDLKVQLEISFSNVTTEKEIRNKNEYTFYYINFLNRKIQLSSWNLFELLSEQERQNAIKQILIESKFYKLLTQ</sequence>
<evidence type="ECO:0008006" key="4">
    <source>
        <dbReference type="Google" id="ProtNLM"/>
    </source>
</evidence>
<protein>
    <recommendedName>
        <fullName evidence="4">Tetratricopeptide repeat protein</fullName>
    </recommendedName>
</protein>
<comment type="caution">
    <text evidence="2">The sequence shown here is derived from an EMBL/GenBank/DDBJ whole genome shotgun (WGS) entry which is preliminary data.</text>
</comment>
<dbReference type="SUPFAM" id="SSF48452">
    <property type="entry name" value="TPR-like"/>
    <property type="match status" value="1"/>
</dbReference>
<keyword evidence="1" id="KW-0175">Coiled coil</keyword>
<evidence type="ECO:0000256" key="1">
    <source>
        <dbReference type="SAM" id="Coils"/>
    </source>
</evidence>
<proteinExistence type="predicted"/>
<dbReference type="AlphaFoldDB" id="A0A0A2M8Z3"/>
<dbReference type="eggNOG" id="ENOG503392J">
    <property type="taxonomic scope" value="Bacteria"/>
</dbReference>
<accession>A0A0A2M8Z3</accession>
<keyword evidence="3" id="KW-1185">Reference proteome</keyword>
<dbReference type="EMBL" id="JRLW01000069">
    <property type="protein sequence ID" value="KGO84755.1"/>
    <property type="molecule type" value="Genomic_DNA"/>
</dbReference>
<dbReference type="RefSeq" id="WP_026981038.1">
    <property type="nucleotide sequence ID" value="NZ_AUCZ01000050.1"/>
</dbReference>
<feature type="coiled-coil region" evidence="1">
    <location>
        <begin position="148"/>
        <end position="175"/>
    </location>
</feature>
<dbReference type="InterPro" id="IPR011990">
    <property type="entry name" value="TPR-like_helical_dom_sf"/>
</dbReference>
<evidence type="ECO:0000313" key="2">
    <source>
        <dbReference type="EMBL" id="KGO84755.1"/>
    </source>
</evidence>
<name>A0A0A2M8Z3_9FLAO</name>
<evidence type="ECO:0000313" key="3">
    <source>
        <dbReference type="Proteomes" id="UP000030121"/>
    </source>
</evidence>